<dbReference type="PANTHER" id="PTHR36166:SF1">
    <property type="entry name" value="SRPBCC DOMAIN-CONTAINING PROTEIN"/>
    <property type="match status" value="1"/>
</dbReference>
<evidence type="ECO:0008006" key="3">
    <source>
        <dbReference type="Google" id="ProtNLM"/>
    </source>
</evidence>
<proteinExistence type="predicted"/>
<dbReference type="PANTHER" id="PTHR36166">
    <property type="entry name" value="CHROMOSOME 9, WHOLE GENOME SHOTGUN SEQUENCE"/>
    <property type="match status" value="1"/>
</dbReference>
<dbReference type="AlphaFoldDB" id="A0AAD4LZJ3"/>
<evidence type="ECO:0000313" key="1">
    <source>
        <dbReference type="EMBL" id="KAI0295634.1"/>
    </source>
</evidence>
<dbReference type="Proteomes" id="UP001203297">
    <property type="component" value="Unassembled WGS sequence"/>
</dbReference>
<name>A0AAD4LZJ3_9AGAM</name>
<protein>
    <recommendedName>
        <fullName evidence="3">Coenzyme Q-binding protein COQ10 START domain-containing protein</fullName>
    </recommendedName>
</protein>
<gene>
    <name evidence="1" type="ORF">B0F90DRAFT_1820382</name>
</gene>
<comment type="caution">
    <text evidence="1">The sequence shown here is derived from an EMBL/GenBank/DDBJ whole genome shotgun (WGS) entry which is preliminary data.</text>
</comment>
<dbReference type="CDD" id="cd07822">
    <property type="entry name" value="SRPBCC_4"/>
    <property type="match status" value="1"/>
</dbReference>
<accession>A0AAD4LZJ3</accession>
<dbReference type="InterPro" id="IPR019587">
    <property type="entry name" value="Polyketide_cyclase/dehydratase"/>
</dbReference>
<dbReference type="Pfam" id="PF10604">
    <property type="entry name" value="Polyketide_cyc2"/>
    <property type="match status" value="1"/>
</dbReference>
<organism evidence="1 2">
    <name type="scientific">Multifurca ochricompacta</name>
    <dbReference type="NCBI Taxonomy" id="376703"/>
    <lineage>
        <taxon>Eukaryota</taxon>
        <taxon>Fungi</taxon>
        <taxon>Dikarya</taxon>
        <taxon>Basidiomycota</taxon>
        <taxon>Agaricomycotina</taxon>
        <taxon>Agaricomycetes</taxon>
        <taxon>Russulales</taxon>
        <taxon>Russulaceae</taxon>
        <taxon>Multifurca</taxon>
    </lineage>
</organism>
<dbReference type="SUPFAM" id="SSF55961">
    <property type="entry name" value="Bet v1-like"/>
    <property type="match status" value="1"/>
</dbReference>
<dbReference type="Gene3D" id="3.30.530.20">
    <property type="match status" value="1"/>
</dbReference>
<evidence type="ECO:0000313" key="2">
    <source>
        <dbReference type="Proteomes" id="UP001203297"/>
    </source>
</evidence>
<dbReference type="EMBL" id="WTXG01000056">
    <property type="protein sequence ID" value="KAI0295634.1"/>
    <property type="molecule type" value="Genomic_DNA"/>
</dbReference>
<dbReference type="InterPro" id="IPR023393">
    <property type="entry name" value="START-like_dom_sf"/>
</dbReference>
<sequence length="169" mass="19545">MFTIRSSSLIKAPKQKVWDTLIDFESYNEWNPYIRKQEIINEHDKSPSATQIPAPGRRIRIHTNLPPTMVDDENKKPFTTGEILTHVDDEAFRLAWRFATPAHWLINAERWQVLRDDESRPGGQTTVYETWETFGGLLALLIWLFMGTKLQVAFDAMGSSLKDRAERVA</sequence>
<keyword evidence="2" id="KW-1185">Reference proteome</keyword>
<reference evidence="1" key="1">
    <citation type="journal article" date="2022" name="New Phytol.">
        <title>Evolutionary transition to the ectomycorrhizal habit in the genomes of a hyperdiverse lineage of mushroom-forming fungi.</title>
        <authorList>
            <person name="Looney B."/>
            <person name="Miyauchi S."/>
            <person name="Morin E."/>
            <person name="Drula E."/>
            <person name="Courty P.E."/>
            <person name="Kohler A."/>
            <person name="Kuo A."/>
            <person name="LaButti K."/>
            <person name="Pangilinan J."/>
            <person name="Lipzen A."/>
            <person name="Riley R."/>
            <person name="Andreopoulos W."/>
            <person name="He G."/>
            <person name="Johnson J."/>
            <person name="Nolan M."/>
            <person name="Tritt A."/>
            <person name="Barry K.W."/>
            <person name="Grigoriev I.V."/>
            <person name="Nagy L.G."/>
            <person name="Hibbett D."/>
            <person name="Henrissat B."/>
            <person name="Matheny P.B."/>
            <person name="Labbe J."/>
            <person name="Martin F.M."/>
        </authorList>
    </citation>
    <scope>NUCLEOTIDE SEQUENCE</scope>
    <source>
        <strain evidence="1">BPL690</strain>
    </source>
</reference>